<feature type="transmembrane region" description="Helical" evidence="1">
    <location>
        <begin position="276"/>
        <end position="296"/>
    </location>
</feature>
<proteinExistence type="predicted"/>
<keyword evidence="1" id="KW-0812">Transmembrane</keyword>
<protein>
    <submittedName>
        <fullName evidence="2">Uncharacterized protein</fullName>
    </submittedName>
</protein>
<sequence>MEGLNAFMAQMDPGTLHMFQTCALLLQQEQQAAKQQLEEELRIVDGVRKVVDRCGDFDGWNVSSFLTKYMIAMEEFQVPEEEMIRCFEILTEDYVRPEVVEVKKACGNTWDTYQRGLCQQFANRDVKGWMDDDILSSEVIGEDLGSAVGSGLGCSGIEEDTACDESREVCDEKVVTTEEFEANEVQSFRGEDLGDSEQVLDDVGVPISQLGVEELQGSQLLLHTVDSKEEHGKTGLEVQRDVKVEAGEVTEDFKLAPKNFKLLKCLREHTMIQGCWFGLKGMFAWVGFLFGVSLDFSSVKKVRRKATVGLREGCSWHGLGSRKIKDLVLGRSTPFGLFYCTLKLQ</sequence>
<organism evidence="2 3">
    <name type="scientific">Riccia sorocarpa</name>
    <dbReference type="NCBI Taxonomy" id="122646"/>
    <lineage>
        <taxon>Eukaryota</taxon>
        <taxon>Viridiplantae</taxon>
        <taxon>Streptophyta</taxon>
        <taxon>Embryophyta</taxon>
        <taxon>Marchantiophyta</taxon>
        <taxon>Marchantiopsida</taxon>
        <taxon>Marchantiidae</taxon>
        <taxon>Marchantiales</taxon>
        <taxon>Ricciaceae</taxon>
        <taxon>Riccia</taxon>
    </lineage>
</organism>
<comment type="caution">
    <text evidence="2">The sequence shown here is derived from an EMBL/GenBank/DDBJ whole genome shotgun (WGS) entry which is preliminary data.</text>
</comment>
<dbReference type="Proteomes" id="UP001633002">
    <property type="component" value="Unassembled WGS sequence"/>
</dbReference>
<reference evidence="2 3" key="1">
    <citation type="submission" date="2024-09" db="EMBL/GenBank/DDBJ databases">
        <title>Chromosome-scale assembly of Riccia sorocarpa.</title>
        <authorList>
            <person name="Paukszto L."/>
        </authorList>
    </citation>
    <scope>NUCLEOTIDE SEQUENCE [LARGE SCALE GENOMIC DNA]</scope>
    <source>
        <strain evidence="2">LP-2024</strain>
        <tissue evidence="2">Aerial parts of the thallus</tissue>
    </source>
</reference>
<dbReference type="EMBL" id="JBJQOH010000002">
    <property type="protein sequence ID" value="KAL3698427.1"/>
    <property type="molecule type" value="Genomic_DNA"/>
</dbReference>
<keyword evidence="3" id="KW-1185">Reference proteome</keyword>
<accession>A0ABD3I7Z6</accession>
<dbReference type="AlphaFoldDB" id="A0ABD3I7Z6"/>
<keyword evidence="1" id="KW-1133">Transmembrane helix</keyword>
<name>A0ABD3I7Z6_9MARC</name>
<evidence type="ECO:0000256" key="1">
    <source>
        <dbReference type="SAM" id="Phobius"/>
    </source>
</evidence>
<keyword evidence="1" id="KW-0472">Membrane</keyword>
<evidence type="ECO:0000313" key="3">
    <source>
        <dbReference type="Proteomes" id="UP001633002"/>
    </source>
</evidence>
<gene>
    <name evidence="2" type="ORF">R1sor_012503</name>
</gene>
<evidence type="ECO:0000313" key="2">
    <source>
        <dbReference type="EMBL" id="KAL3698427.1"/>
    </source>
</evidence>